<feature type="compositionally biased region" description="Polar residues" evidence="5">
    <location>
        <begin position="129"/>
        <end position="144"/>
    </location>
</feature>
<dbReference type="Gene3D" id="1.20.1270.60">
    <property type="entry name" value="Arfaptin homology (AH) domain/BAR domain"/>
    <property type="match status" value="1"/>
</dbReference>
<comment type="caution">
    <text evidence="8">The sequence shown here is derived from an EMBL/GenBank/DDBJ whole genome shotgun (WGS) entry which is preliminary data.</text>
</comment>
<proteinExistence type="predicted"/>
<dbReference type="InterPro" id="IPR027267">
    <property type="entry name" value="AH/BAR_dom_sf"/>
</dbReference>
<dbReference type="EMBL" id="BTGC01000008">
    <property type="protein sequence ID" value="GMM52204.1"/>
    <property type="molecule type" value="Genomic_DNA"/>
</dbReference>
<feature type="region of interest" description="Disordered" evidence="5">
    <location>
        <begin position="1"/>
        <end position="186"/>
    </location>
</feature>
<evidence type="ECO:0000259" key="7">
    <source>
        <dbReference type="PROSITE" id="PS51778"/>
    </source>
</evidence>
<feature type="region of interest" description="Disordered" evidence="5">
    <location>
        <begin position="703"/>
        <end position="730"/>
    </location>
</feature>
<comment type="subcellular location">
    <subcellularLocation>
        <location evidence="1">Membrane</location>
    </subcellularLocation>
</comment>
<evidence type="ECO:0000256" key="5">
    <source>
        <dbReference type="SAM" id="MobiDB-lite"/>
    </source>
</evidence>
<dbReference type="Gene3D" id="2.30.29.30">
    <property type="entry name" value="Pleckstrin-homology domain (PH domain)/Phosphotyrosine-binding domain (PTB)"/>
    <property type="match status" value="1"/>
</dbReference>
<dbReference type="InterPro" id="IPR031968">
    <property type="entry name" value="VASt"/>
</dbReference>
<dbReference type="GO" id="GO:0016020">
    <property type="term" value="C:membrane"/>
    <property type="evidence" value="ECO:0007669"/>
    <property type="project" value="UniProtKB-SubCell"/>
</dbReference>
<feature type="compositionally biased region" description="Polar residues" evidence="5">
    <location>
        <begin position="712"/>
        <end position="726"/>
    </location>
</feature>
<keyword evidence="9" id="KW-1185">Reference proteome</keyword>
<feature type="compositionally biased region" description="Low complexity" evidence="5">
    <location>
        <begin position="101"/>
        <end position="128"/>
    </location>
</feature>
<name>A0AAV5RNW3_STABA</name>
<protein>
    <submittedName>
        <fullName evidence="8">Lam1 protein</fullName>
    </submittedName>
</protein>
<organism evidence="8 9">
    <name type="scientific">Starmerella bacillaris</name>
    <name type="common">Yeast</name>
    <name type="synonym">Candida zemplinina</name>
    <dbReference type="NCBI Taxonomy" id="1247836"/>
    <lineage>
        <taxon>Eukaryota</taxon>
        <taxon>Fungi</taxon>
        <taxon>Dikarya</taxon>
        <taxon>Ascomycota</taxon>
        <taxon>Saccharomycotina</taxon>
        <taxon>Dipodascomycetes</taxon>
        <taxon>Dipodascales</taxon>
        <taxon>Trichomonascaceae</taxon>
        <taxon>Starmerella</taxon>
    </lineage>
</organism>
<evidence type="ECO:0000256" key="1">
    <source>
        <dbReference type="ARBA" id="ARBA00004370"/>
    </source>
</evidence>
<dbReference type="Pfam" id="PF16016">
    <property type="entry name" value="VASt"/>
    <property type="match status" value="1"/>
</dbReference>
<feature type="compositionally biased region" description="Polar residues" evidence="5">
    <location>
        <begin position="28"/>
        <end position="40"/>
    </location>
</feature>
<evidence type="ECO:0000256" key="2">
    <source>
        <dbReference type="ARBA" id="ARBA00022692"/>
    </source>
</evidence>
<feature type="domain" description="VASt" evidence="7">
    <location>
        <begin position="937"/>
        <end position="1109"/>
    </location>
</feature>
<keyword evidence="2 6" id="KW-0812">Transmembrane</keyword>
<dbReference type="InterPro" id="IPR011993">
    <property type="entry name" value="PH-like_dom_sf"/>
</dbReference>
<dbReference type="PROSITE" id="PS51778">
    <property type="entry name" value="VAST"/>
    <property type="match status" value="1"/>
</dbReference>
<sequence length="1381" mass="156413">MSKPHKNKSSLLESIFSSKKHSSRNAEDSVSSASVGTEENSASSSQKSPTSHKSHSSSSPPPAESGIPKLIEPSQKPSRDDSFTSLKSVHSLPPIRYTGQNDSSNNNNNSNTLYPTSSSISRSSSTITAKQSKSGMAQSSSTPQMHRVDSENTLDIKSQLMKRPSLKKRPSSIRSSTYISPDDDDSDANASILGAANEKFSVFMKEAVADTPSFRATIQFTHPQIVRLEKWFDDFLSKAEAVHKNIENVKDSSLTLTSHCEPSTSSMYVMEHEYATMVLTRFSDKQNSFWSSIFNQSAKNVQEIRSVIQKLKDGAFAKYYTAQKYFARTLQILIEVFTEYTNIPPQAEPVALRDAVVRLHKVRWKYLCAATTLVFQIVKLQTECSLVLIETLSDHNYGPEYIFRDKSQPDSCFVGTSFPPIYADRADISFELYRLRVLGKSLRKSVGKFYSDLRHVRQEMLQEIRPAPVSIDVNDYIDYSAAPTTDAEVTFKTGWVNCQKSNNEWVALYAFVRNGRFGLLGCSDAYVQESKRYPSAQCVVTTVESSSRRFLFKVKYKDDEILLQALGRSEYSQWLTAFKVSSEMYADEKIPILAPWNSKYTLKEIGNINTIEFAPGCDIVQQRSKDVHEEFSQDHYFKNSGMLSFSASYRLCSFVPSTTPMPNAGLIDNVVANWFYHPSGTLNAISANYWGCVGWDGFEQPLITNEGEDSTNADSNSSGTSENTYGFPQYPKEYPRKIILLDMDMRAITNHMPQEQRPAPDDLLIFTFRGTSTVLGHEAPVRMFVTRSKLIGYTLWGSFTKVDSFDLSNIAEIDCEFGIEYSELTLSMQETDGSVSEPLTLKLYIDSAVLVKSRLEFLISNARSNSITNYVELFEPMSVTLPDSLPHPDPDAIYSSQHKSEGSQQSAMSLSEYLYRNSIDGASEGQSNNVTKLGKGMHSKMMEYTFPISAKALFMVIFGPKSPVFNSKQSMIVDCTYKAGPWYHKAKRLCRKLQVKTSATTHLDSSLKKTPQSYTFDQYVVYQNRDLYIVVERRPNFETPSGDRFYLEFKYFLYSTGQGSYLQIWSRVVWSKPPIFDSSADAISGVAKLIVRPITNSIRETADQVHGSSEAREKFGAVYATYESDDKSEDHRAEMHYQRLVEPPSLFWFVRNVQSFPVRCTTRFFNFVRGMPLLDFTNISMYKIVMTMVLISSFFLNILLYKRTSTSYWIHYFDQKRSDALVEALGVVPKAGAGTVFKRSIYIKDIDDALARGNLWALNTGVDSANASKCTHKFIQAATLSSWVSDYGEIFEYENQFEETARRIADLRENFAITRNRLMTQLWVLNAQEREELTSEYRRWLINEANVCSRVRLHASMLNSTVKDDIRDYCIGCLQDAKHLL</sequence>
<dbReference type="InterPro" id="IPR001849">
    <property type="entry name" value="PH_domain"/>
</dbReference>
<dbReference type="SUPFAM" id="SSF103657">
    <property type="entry name" value="BAR/IMD domain-like"/>
    <property type="match status" value="1"/>
</dbReference>
<feature type="transmembrane region" description="Helical" evidence="6">
    <location>
        <begin position="1181"/>
        <end position="1201"/>
    </location>
</feature>
<evidence type="ECO:0000313" key="9">
    <source>
        <dbReference type="Proteomes" id="UP001362899"/>
    </source>
</evidence>
<evidence type="ECO:0000256" key="6">
    <source>
        <dbReference type="SAM" id="Phobius"/>
    </source>
</evidence>
<keyword evidence="4 6" id="KW-0472">Membrane</keyword>
<gene>
    <name evidence="8" type="ORF">DASB73_031670</name>
</gene>
<dbReference type="SMART" id="SM00233">
    <property type="entry name" value="PH"/>
    <property type="match status" value="1"/>
</dbReference>
<accession>A0AAV5RNW3</accession>
<keyword evidence="3 6" id="KW-1133">Transmembrane helix</keyword>
<dbReference type="Proteomes" id="UP001362899">
    <property type="component" value="Unassembled WGS sequence"/>
</dbReference>
<dbReference type="SUPFAM" id="SSF50729">
    <property type="entry name" value="PH domain-like"/>
    <property type="match status" value="1"/>
</dbReference>
<reference evidence="8 9" key="1">
    <citation type="journal article" date="2023" name="Elife">
        <title>Identification of key yeast species and microbe-microbe interactions impacting larval growth of Drosophila in the wild.</title>
        <authorList>
            <person name="Mure A."/>
            <person name="Sugiura Y."/>
            <person name="Maeda R."/>
            <person name="Honda K."/>
            <person name="Sakurai N."/>
            <person name="Takahashi Y."/>
            <person name="Watada M."/>
            <person name="Katoh T."/>
            <person name="Gotoh A."/>
            <person name="Gotoh Y."/>
            <person name="Taniguchi I."/>
            <person name="Nakamura K."/>
            <person name="Hayashi T."/>
            <person name="Katayama T."/>
            <person name="Uemura T."/>
            <person name="Hattori Y."/>
        </authorList>
    </citation>
    <scope>NUCLEOTIDE SEQUENCE [LARGE SCALE GENOMIC DNA]</scope>
    <source>
        <strain evidence="8 9">SB-73</strain>
    </source>
</reference>
<evidence type="ECO:0000256" key="4">
    <source>
        <dbReference type="ARBA" id="ARBA00023136"/>
    </source>
</evidence>
<evidence type="ECO:0000256" key="3">
    <source>
        <dbReference type="ARBA" id="ARBA00022989"/>
    </source>
</evidence>
<evidence type="ECO:0000313" key="8">
    <source>
        <dbReference type="EMBL" id="GMM52204.1"/>
    </source>
</evidence>